<name>A0A0L0FSA3_9EUKA</name>
<evidence type="ECO:0000313" key="1">
    <source>
        <dbReference type="EMBL" id="KNC78863.1"/>
    </source>
</evidence>
<reference evidence="1 2" key="1">
    <citation type="submission" date="2011-02" db="EMBL/GenBank/DDBJ databases">
        <title>The Genome Sequence of Sphaeroforma arctica JP610.</title>
        <authorList>
            <consortium name="The Broad Institute Genome Sequencing Platform"/>
            <person name="Russ C."/>
            <person name="Cuomo C."/>
            <person name="Young S.K."/>
            <person name="Zeng Q."/>
            <person name="Gargeya S."/>
            <person name="Alvarado L."/>
            <person name="Berlin A."/>
            <person name="Chapman S.B."/>
            <person name="Chen Z."/>
            <person name="Freedman E."/>
            <person name="Gellesch M."/>
            <person name="Goldberg J."/>
            <person name="Griggs A."/>
            <person name="Gujja S."/>
            <person name="Heilman E."/>
            <person name="Heiman D."/>
            <person name="Howarth C."/>
            <person name="Mehta T."/>
            <person name="Neiman D."/>
            <person name="Pearson M."/>
            <person name="Roberts A."/>
            <person name="Saif S."/>
            <person name="Shea T."/>
            <person name="Shenoy N."/>
            <person name="Sisk P."/>
            <person name="Stolte C."/>
            <person name="Sykes S."/>
            <person name="White J."/>
            <person name="Yandava C."/>
            <person name="Burger G."/>
            <person name="Gray M.W."/>
            <person name="Holland P.W.H."/>
            <person name="King N."/>
            <person name="Lang F.B.F."/>
            <person name="Roger A.J."/>
            <person name="Ruiz-Trillo I."/>
            <person name="Haas B."/>
            <person name="Nusbaum C."/>
            <person name="Birren B."/>
        </authorList>
    </citation>
    <scope>NUCLEOTIDE SEQUENCE [LARGE SCALE GENOMIC DNA]</scope>
    <source>
        <strain evidence="1 2">JP610</strain>
    </source>
</reference>
<dbReference type="GeneID" id="25909222"/>
<sequence length="59" mass="6655">MEDILEDLCEGVFIYIDDVILRSMTEEGHGTILTGESTKQTERKKCQGSSGEVLIYEDE</sequence>
<protein>
    <submittedName>
        <fullName evidence="1">Uncharacterized protein</fullName>
    </submittedName>
</protein>
<organism evidence="1 2">
    <name type="scientific">Sphaeroforma arctica JP610</name>
    <dbReference type="NCBI Taxonomy" id="667725"/>
    <lineage>
        <taxon>Eukaryota</taxon>
        <taxon>Ichthyosporea</taxon>
        <taxon>Ichthyophonida</taxon>
        <taxon>Sphaeroforma</taxon>
    </lineage>
</organism>
<dbReference type="RefSeq" id="XP_014152765.1">
    <property type="nucleotide sequence ID" value="XM_014297290.1"/>
</dbReference>
<evidence type="ECO:0000313" key="2">
    <source>
        <dbReference type="Proteomes" id="UP000054560"/>
    </source>
</evidence>
<accession>A0A0L0FSA3</accession>
<dbReference type="EMBL" id="KQ242409">
    <property type="protein sequence ID" value="KNC78863.1"/>
    <property type="molecule type" value="Genomic_DNA"/>
</dbReference>
<feature type="non-terminal residue" evidence="1">
    <location>
        <position position="59"/>
    </location>
</feature>
<keyword evidence="2" id="KW-1185">Reference proteome</keyword>
<dbReference type="Proteomes" id="UP000054560">
    <property type="component" value="Unassembled WGS sequence"/>
</dbReference>
<gene>
    <name evidence="1" type="ORF">SARC_08718</name>
</gene>
<dbReference type="AlphaFoldDB" id="A0A0L0FSA3"/>
<proteinExistence type="predicted"/>